<dbReference type="RefSeq" id="WP_009208342.1">
    <property type="nucleotide sequence ID" value="NZ_BBWP01000034.1"/>
</dbReference>
<dbReference type="GO" id="GO:0046872">
    <property type="term" value="F:metal ion binding"/>
    <property type="evidence" value="ECO:0007669"/>
    <property type="project" value="UniProtKB-KW"/>
</dbReference>
<dbReference type="OrthoDB" id="9805316at2"/>
<comment type="similarity">
    <text evidence="2 8">Belongs to the FPP/GGPP synthase family.</text>
</comment>
<evidence type="ECO:0000256" key="4">
    <source>
        <dbReference type="ARBA" id="ARBA00022723"/>
    </source>
</evidence>
<dbReference type="SFLD" id="SFLDS00005">
    <property type="entry name" value="Isoprenoid_Synthase_Type_I"/>
    <property type="match status" value="1"/>
</dbReference>
<comment type="cofactor">
    <cofactor evidence="1">
        <name>Mg(2+)</name>
        <dbReference type="ChEBI" id="CHEBI:18420"/>
    </cofactor>
</comment>
<dbReference type="SUPFAM" id="SSF48576">
    <property type="entry name" value="Terpenoid synthases"/>
    <property type="match status" value="1"/>
</dbReference>
<keyword evidence="6" id="KW-0414">Isoprene biosynthesis</keyword>
<keyword evidence="4" id="KW-0479">Metal-binding</keyword>
<dbReference type="InterPro" id="IPR008949">
    <property type="entry name" value="Isoprenoid_synthase_dom_sf"/>
</dbReference>
<dbReference type="Pfam" id="PF00348">
    <property type="entry name" value="polyprenyl_synt"/>
    <property type="match status" value="1"/>
</dbReference>
<evidence type="ECO:0000256" key="7">
    <source>
        <dbReference type="ARBA" id="ARBA00069024"/>
    </source>
</evidence>
<dbReference type="GO" id="GO:0016114">
    <property type="term" value="P:terpenoid biosynthetic process"/>
    <property type="evidence" value="ECO:0007669"/>
    <property type="project" value="UniProtKB-ARBA"/>
</dbReference>
<dbReference type="GO" id="GO:0004659">
    <property type="term" value="F:prenyltransferase activity"/>
    <property type="evidence" value="ECO:0007669"/>
    <property type="project" value="InterPro"/>
</dbReference>
<evidence type="ECO:0000256" key="3">
    <source>
        <dbReference type="ARBA" id="ARBA00022679"/>
    </source>
</evidence>
<dbReference type="InterPro" id="IPR000092">
    <property type="entry name" value="Polyprenyl_synt"/>
</dbReference>
<evidence type="ECO:0000256" key="1">
    <source>
        <dbReference type="ARBA" id="ARBA00001946"/>
    </source>
</evidence>
<dbReference type="Proteomes" id="UP000000321">
    <property type="component" value="Unassembled WGS sequence"/>
</dbReference>
<proteinExistence type="inferred from homology"/>
<evidence type="ECO:0000256" key="5">
    <source>
        <dbReference type="ARBA" id="ARBA00022842"/>
    </source>
</evidence>
<dbReference type="HOGENOM" id="CLU_014015_0_1_5"/>
<dbReference type="PROSITE" id="PS00723">
    <property type="entry name" value="POLYPRENYL_SYNTHASE_1"/>
    <property type="match status" value="1"/>
</dbReference>
<comment type="caution">
    <text evidence="9">The sequence shown here is derived from an EMBL/GenBank/DDBJ whole genome shotgun (WGS) entry which is preliminary data.</text>
</comment>
<dbReference type="BioCyc" id="AURANTIMONAS:SI859A1_00463-MONOMER"/>
<name>Q1YGX6_AURMS</name>
<evidence type="ECO:0000313" key="9">
    <source>
        <dbReference type="EMBL" id="EAS49803.1"/>
    </source>
</evidence>
<reference evidence="9 10" key="1">
    <citation type="journal article" date="2008" name="Appl. Environ. Microbiol.">
        <title>Genomic insights into Mn(II) oxidation by the marine alphaproteobacterium Aurantimonas sp. strain SI85-9A1.</title>
        <authorList>
            <person name="Dick G.J."/>
            <person name="Podell S."/>
            <person name="Johnson H.A."/>
            <person name="Rivera-Espinoza Y."/>
            <person name="Bernier-Latmani R."/>
            <person name="McCarthy J.K."/>
            <person name="Torpey J.W."/>
            <person name="Clement B.G."/>
            <person name="Gaasterland T."/>
            <person name="Tebo B.M."/>
        </authorList>
    </citation>
    <scope>NUCLEOTIDE SEQUENCE [LARGE SCALE GENOMIC DNA]</scope>
    <source>
        <strain evidence="9 10">SI85-9A1</strain>
    </source>
</reference>
<keyword evidence="3 8" id="KW-0808">Transferase</keyword>
<evidence type="ECO:0000256" key="6">
    <source>
        <dbReference type="ARBA" id="ARBA00023229"/>
    </source>
</evidence>
<dbReference type="EMBL" id="AAPJ01000004">
    <property type="protein sequence ID" value="EAS49803.1"/>
    <property type="molecule type" value="Genomic_DNA"/>
</dbReference>
<evidence type="ECO:0000256" key="8">
    <source>
        <dbReference type="RuleBase" id="RU004466"/>
    </source>
</evidence>
<evidence type="ECO:0000313" key="10">
    <source>
        <dbReference type="Proteomes" id="UP000000321"/>
    </source>
</evidence>
<keyword evidence="10" id="KW-1185">Reference proteome</keyword>
<organism evidence="9 10">
    <name type="scientific">Aurantimonas manganoxydans (strain ATCC BAA-1229 / DSM 21871 / SI85-9A1)</name>
    <dbReference type="NCBI Taxonomy" id="287752"/>
    <lineage>
        <taxon>Bacteria</taxon>
        <taxon>Pseudomonadati</taxon>
        <taxon>Pseudomonadota</taxon>
        <taxon>Alphaproteobacteria</taxon>
        <taxon>Hyphomicrobiales</taxon>
        <taxon>Aurantimonadaceae</taxon>
        <taxon>Aurantimonas</taxon>
    </lineage>
</organism>
<dbReference type="CDD" id="cd00685">
    <property type="entry name" value="Trans_IPPS_HT"/>
    <property type="match status" value="1"/>
</dbReference>
<dbReference type="FunFam" id="1.10.600.10:FF:000001">
    <property type="entry name" value="Geranylgeranyl diphosphate synthase"/>
    <property type="match status" value="1"/>
</dbReference>
<dbReference type="PROSITE" id="PS00444">
    <property type="entry name" value="POLYPRENYL_SYNTHASE_2"/>
    <property type="match status" value="1"/>
</dbReference>
<keyword evidence="5" id="KW-0460">Magnesium</keyword>
<gene>
    <name evidence="9" type="ORF">SI859A1_00463</name>
</gene>
<protein>
    <recommendedName>
        <fullName evidence="7">Probable farnesyl diphosphate synthase</fullName>
    </recommendedName>
</protein>
<accession>Q1YGX6</accession>
<dbReference type="Gene3D" id="1.10.600.10">
    <property type="entry name" value="Farnesyl Diphosphate Synthase"/>
    <property type="match status" value="1"/>
</dbReference>
<dbReference type="InterPro" id="IPR033749">
    <property type="entry name" value="Polyprenyl_synt_CS"/>
</dbReference>
<dbReference type="AlphaFoldDB" id="Q1YGX6"/>
<dbReference type="PANTHER" id="PTHR43281:SF1">
    <property type="entry name" value="FARNESYL DIPHOSPHATE SYNTHASE"/>
    <property type="match status" value="1"/>
</dbReference>
<sequence>MTCNETDGFRTEAAALIARIDARLAVLVPRALPGQTGLDLAIRESVLAPGKRLRPMMAALTAGDLGGDEDVAVDAGCAVEMVHAASLILDDLPCMDDATMRRGRPAAHVTHGEDVAVLSAIAILSGAYEMLARVEGLSPAARLEAVTVLTRAVGVEGLVGGQFADLRGGRAERPLHEIAATNGRKTGALFLAAVETGAIAAGAGETTRAHLRGFATELGHAFQLLDDLLDGGPSAATIGKDVNKDAGKSTIVSMLGRASVEHRIERHVEAAHGELTSVFGASSRLHRLTDAIVALPGRPVADTTCDETRFREPEAGAR</sequence>
<dbReference type="PANTHER" id="PTHR43281">
    <property type="entry name" value="FARNESYL DIPHOSPHATE SYNTHASE"/>
    <property type="match status" value="1"/>
</dbReference>
<evidence type="ECO:0000256" key="2">
    <source>
        <dbReference type="ARBA" id="ARBA00006706"/>
    </source>
</evidence>